<evidence type="ECO:0000256" key="1">
    <source>
        <dbReference type="SAM" id="Phobius"/>
    </source>
</evidence>
<keyword evidence="1" id="KW-0812">Transmembrane</keyword>
<keyword evidence="1" id="KW-0472">Membrane</keyword>
<dbReference type="STRING" id="572478.Vdis_0813"/>
<evidence type="ECO:0000313" key="2">
    <source>
        <dbReference type="EMBL" id="ADN50205.1"/>
    </source>
</evidence>
<reference evidence="2 3" key="1">
    <citation type="journal article" date="2010" name="Stand. Genomic Sci.">
        <title>Complete genome sequence of Vulcanisaeta distributa type strain (IC-017).</title>
        <authorList>
            <person name="Mavromatis K."/>
            <person name="Sikorski J."/>
            <person name="Pabst E."/>
            <person name="Teshima H."/>
            <person name="Lapidus A."/>
            <person name="Lucas S."/>
            <person name="Nolan M."/>
            <person name="Glavina Del Rio T."/>
            <person name="Cheng J.F."/>
            <person name="Bruce D."/>
            <person name="Goodwin L."/>
            <person name="Pitluck S."/>
            <person name="Liolios K."/>
            <person name="Ivanova N."/>
            <person name="Mikhailova N."/>
            <person name="Pati A."/>
            <person name="Chen A."/>
            <person name="Palaniappan K."/>
            <person name="Land M."/>
            <person name="Hauser L."/>
            <person name="Chang Y.J."/>
            <person name="Jeffries C.D."/>
            <person name="Rohde M."/>
            <person name="Spring S."/>
            <person name="Goker M."/>
            <person name="Wirth R."/>
            <person name="Woyke T."/>
            <person name="Bristow J."/>
            <person name="Eisen J.A."/>
            <person name="Markowitz V."/>
            <person name="Hugenholtz P."/>
            <person name="Klenk H.P."/>
            <person name="Kyrpides N.C."/>
        </authorList>
    </citation>
    <scope>NUCLEOTIDE SEQUENCE [LARGE SCALE GENOMIC DNA]</scope>
    <source>
        <strain evidence="3">DSM 14429 / JCM 11212 / NBRC 100878 / IC-017</strain>
    </source>
</reference>
<feature type="transmembrane region" description="Helical" evidence="1">
    <location>
        <begin position="43"/>
        <end position="61"/>
    </location>
</feature>
<dbReference type="OrthoDB" id="28727at2157"/>
<dbReference type="HOGENOM" id="CLU_2629931_0_0_2"/>
<dbReference type="RefSeq" id="WP_013335930.1">
    <property type="nucleotide sequence ID" value="NC_014537.1"/>
</dbReference>
<organism evidence="2 3">
    <name type="scientific">Vulcanisaeta distributa (strain DSM 14429 / JCM 11212 / NBRC 100878 / IC-017)</name>
    <dbReference type="NCBI Taxonomy" id="572478"/>
    <lineage>
        <taxon>Archaea</taxon>
        <taxon>Thermoproteota</taxon>
        <taxon>Thermoprotei</taxon>
        <taxon>Thermoproteales</taxon>
        <taxon>Thermoproteaceae</taxon>
        <taxon>Vulcanisaeta</taxon>
    </lineage>
</organism>
<dbReference type="GeneID" id="9751742"/>
<evidence type="ECO:0000313" key="3">
    <source>
        <dbReference type="Proteomes" id="UP000006681"/>
    </source>
</evidence>
<keyword evidence="3" id="KW-1185">Reference proteome</keyword>
<dbReference type="eggNOG" id="arCOG13810">
    <property type="taxonomic scope" value="Archaea"/>
</dbReference>
<keyword evidence="1" id="KW-1133">Transmembrane helix</keyword>
<accession>E1QNV9</accession>
<name>E1QNV9_VULDI</name>
<reference evidence="3" key="2">
    <citation type="journal article" date="2010" name="Stand. Genomic Sci.">
        <title>Complete genome sequence of Vulcanisaeta distributa type strain (IC-017T).</title>
        <authorList>
            <person name="Mavromatis K."/>
            <person name="Sikorski J."/>
            <person name="Pabst E."/>
            <person name="Teshima H."/>
            <person name="Lapidus A."/>
            <person name="Lucas S."/>
            <person name="Nolan M."/>
            <person name="Glavina Del Rio T."/>
            <person name="Cheng J."/>
            <person name="Bruce D."/>
            <person name="Goodwin L."/>
            <person name="Pitluck S."/>
            <person name="Liolios K."/>
            <person name="Ivanova N."/>
            <person name="Mikhailova N."/>
            <person name="Pati A."/>
            <person name="Chen A."/>
            <person name="Palaniappan K."/>
            <person name="Land M."/>
            <person name="Hauser L."/>
            <person name="Chang Y."/>
            <person name="Jeffries C."/>
            <person name="Rohde M."/>
            <person name="Spring S."/>
            <person name="Goker M."/>
            <person name="Wirth R."/>
            <person name="Woyke T."/>
            <person name="Bristow J."/>
            <person name="Eisen J."/>
            <person name="Markowitz V."/>
            <person name="Hugenholtz P."/>
            <person name="Klenk H."/>
            <person name="Kyrpides N."/>
        </authorList>
    </citation>
    <scope>NUCLEOTIDE SEQUENCE [LARGE SCALE GENOMIC DNA]</scope>
    <source>
        <strain evidence="3">DSM 14429 / JCM 11212 / NBRC 100878 / IC-017</strain>
    </source>
</reference>
<proteinExistence type="predicted"/>
<sequence length="77" mass="8468">MRYTVVLATVLFIVTVIILIYYAVFMDKGQFLIGDTNKALDALMLSLVILSGVITGIVYLFSSKVEKSGGDVQTVQY</sequence>
<gene>
    <name evidence="2" type="ordered locus">Vdis_0813</name>
</gene>
<feature type="transmembrane region" description="Helical" evidence="1">
    <location>
        <begin position="5"/>
        <end position="23"/>
    </location>
</feature>
<protein>
    <submittedName>
        <fullName evidence="2">Uncharacterized protein</fullName>
    </submittedName>
</protein>
<dbReference type="Proteomes" id="UP000006681">
    <property type="component" value="Chromosome"/>
</dbReference>
<dbReference type="AlphaFoldDB" id="E1QNV9"/>
<dbReference type="EMBL" id="CP002100">
    <property type="protein sequence ID" value="ADN50205.1"/>
    <property type="molecule type" value="Genomic_DNA"/>
</dbReference>
<dbReference type="KEGG" id="vdi:Vdis_0813"/>